<proteinExistence type="predicted"/>
<organism evidence="1 2">
    <name type="scientific">Kitasatospora cathayae</name>
    <dbReference type="NCBI Taxonomy" id="3004092"/>
    <lineage>
        <taxon>Bacteria</taxon>
        <taxon>Bacillati</taxon>
        <taxon>Actinomycetota</taxon>
        <taxon>Actinomycetes</taxon>
        <taxon>Kitasatosporales</taxon>
        <taxon>Streptomycetaceae</taxon>
        <taxon>Kitasatospora</taxon>
    </lineage>
</organism>
<protein>
    <submittedName>
        <fullName evidence="1">Uncharacterized protein</fullName>
    </submittedName>
</protein>
<dbReference type="Proteomes" id="UP001212821">
    <property type="component" value="Chromosome"/>
</dbReference>
<reference evidence="2" key="1">
    <citation type="submission" date="2022-12" db="EMBL/GenBank/DDBJ databases">
        <authorList>
            <person name="Mo P."/>
        </authorList>
    </citation>
    <scope>NUCLEOTIDE SEQUENCE [LARGE SCALE GENOMIC DNA]</scope>
    <source>
        <strain evidence="2">HUAS 3-15</strain>
    </source>
</reference>
<gene>
    <name evidence="1" type="ORF">O1G21_20255</name>
</gene>
<name>A0ABY7Q5N4_9ACTN</name>
<accession>A0ABY7Q5N4</accession>
<dbReference type="EMBL" id="CP115450">
    <property type="protein sequence ID" value="WBP87944.1"/>
    <property type="molecule type" value="Genomic_DNA"/>
</dbReference>
<dbReference type="RefSeq" id="WP_270145815.1">
    <property type="nucleotide sequence ID" value="NZ_CP115450.1"/>
</dbReference>
<evidence type="ECO:0000313" key="2">
    <source>
        <dbReference type="Proteomes" id="UP001212821"/>
    </source>
</evidence>
<keyword evidence="2" id="KW-1185">Reference proteome</keyword>
<evidence type="ECO:0000313" key="1">
    <source>
        <dbReference type="EMBL" id="WBP87944.1"/>
    </source>
</evidence>
<sequence length="88" mass="8503">MTDEPGPAERARYLAAVRGGGRPRPEDLAPADRPAVAALVARGLLTPTTTAYTAANPRALVGGAAAGVGGAEVPVGGGGVAATSKRVG</sequence>